<dbReference type="GeneID" id="19271747"/>
<dbReference type="eggNOG" id="ENOG502SWUY">
    <property type="taxonomic scope" value="Eukaryota"/>
</dbReference>
<proteinExistence type="predicted"/>
<protein>
    <submittedName>
        <fullName evidence="2">Uncharacterized protein</fullName>
    </submittedName>
</protein>
<dbReference type="Proteomes" id="UP000030651">
    <property type="component" value="Unassembled WGS sequence"/>
</dbReference>
<feature type="transmembrane region" description="Helical" evidence="1">
    <location>
        <begin position="101"/>
        <end position="123"/>
    </location>
</feature>
<keyword evidence="3" id="KW-1185">Reference proteome</keyword>
<dbReference type="OrthoDB" id="2898509at2759"/>
<dbReference type="KEGG" id="pfy:PFICI_06734"/>
<evidence type="ECO:0000256" key="1">
    <source>
        <dbReference type="SAM" id="Phobius"/>
    </source>
</evidence>
<dbReference type="EMBL" id="KI912112">
    <property type="protein sequence ID" value="ETS81732.1"/>
    <property type="molecule type" value="Genomic_DNA"/>
</dbReference>
<keyword evidence="1" id="KW-0812">Transmembrane</keyword>
<keyword evidence="1" id="KW-0472">Membrane</keyword>
<sequence length="294" mass="32067">MTVEDFFTFDEHEYARRISDLQAYPNERLIKQEVVKLRQKFASSWSIGAGIGASPVTFGGSLAVSIVALRRRHVASKKNALIIAELAKRGIEPQKLQKRDFMIPMVAGIVGMGVGCGIEHIAMNATNAPKETSPIQQVVEDPLYVPYVVDDGMAEQAKEIAVQARAQGVIPESDISGAVLQDHTNWSPVSPTDTVRYDEGMLALQLTEKALVAFAADKCAWWTTEAMAGLYNKDHNLKCPRILEGVVECIECSQVLTAGTYWPQIAATVMTTSTMSAETAILQELVVPRATSSL</sequence>
<feature type="transmembrane region" description="Helical" evidence="1">
    <location>
        <begin position="45"/>
        <end position="69"/>
    </location>
</feature>
<keyword evidence="1" id="KW-1133">Transmembrane helix</keyword>
<dbReference type="RefSeq" id="XP_007833506.1">
    <property type="nucleotide sequence ID" value="XM_007835315.1"/>
</dbReference>
<organism evidence="2 3">
    <name type="scientific">Pestalotiopsis fici (strain W106-1 / CGMCC3.15140)</name>
    <dbReference type="NCBI Taxonomy" id="1229662"/>
    <lineage>
        <taxon>Eukaryota</taxon>
        <taxon>Fungi</taxon>
        <taxon>Dikarya</taxon>
        <taxon>Ascomycota</taxon>
        <taxon>Pezizomycotina</taxon>
        <taxon>Sordariomycetes</taxon>
        <taxon>Xylariomycetidae</taxon>
        <taxon>Amphisphaeriales</taxon>
        <taxon>Sporocadaceae</taxon>
        <taxon>Pestalotiopsis</taxon>
    </lineage>
</organism>
<name>W3X8M2_PESFW</name>
<reference evidence="3" key="1">
    <citation type="journal article" date="2015" name="BMC Genomics">
        <title>Genomic and transcriptomic analysis of the endophytic fungus Pestalotiopsis fici reveals its lifestyle and high potential for synthesis of natural products.</title>
        <authorList>
            <person name="Wang X."/>
            <person name="Zhang X."/>
            <person name="Liu L."/>
            <person name="Xiang M."/>
            <person name="Wang W."/>
            <person name="Sun X."/>
            <person name="Che Y."/>
            <person name="Guo L."/>
            <person name="Liu G."/>
            <person name="Guo L."/>
            <person name="Wang C."/>
            <person name="Yin W.B."/>
            <person name="Stadler M."/>
            <person name="Zhang X."/>
            <person name="Liu X."/>
        </authorList>
    </citation>
    <scope>NUCLEOTIDE SEQUENCE [LARGE SCALE GENOMIC DNA]</scope>
    <source>
        <strain evidence="3">W106-1 / CGMCC3.15140</strain>
    </source>
</reference>
<dbReference type="AlphaFoldDB" id="W3X8M2"/>
<dbReference type="HOGENOM" id="CLU_969804_0_0_1"/>
<dbReference type="STRING" id="1229662.W3X8M2"/>
<dbReference type="InParanoid" id="W3X8M2"/>
<gene>
    <name evidence="2" type="ORF">PFICI_06734</name>
</gene>
<evidence type="ECO:0000313" key="2">
    <source>
        <dbReference type="EMBL" id="ETS81732.1"/>
    </source>
</evidence>
<accession>W3X8M2</accession>
<evidence type="ECO:0000313" key="3">
    <source>
        <dbReference type="Proteomes" id="UP000030651"/>
    </source>
</evidence>